<dbReference type="PROSITE" id="PS00105">
    <property type="entry name" value="AA_TRANSFER_CLASS_1"/>
    <property type="match status" value="1"/>
</dbReference>
<dbReference type="InterPro" id="IPR015424">
    <property type="entry name" value="PyrdxlP-dep_Trfase"/>
</dbReference>
<comment type="caution">
    <text evidence="6">The sequence shown here is derived from an EMBL/GenBank/DDBJ whole genome shotgun (WGS) entry which is preliminary data.</text>
</comment>
<dbReference type="InterPro" id="IPR015422">
    <property type="entry name" value="PyrdxlP-dep_Trfase_small"/>
</dbReference>
<gene>
    <name evidence="6" type="ORF">G2W53_038124</name>
</gene>
<accession>A0A834SNK2</accession>
<evidence type="ECO:0000259" key="5">
    <source>
        <dbReference type="Pfam" id="PF00155"/>
    </source>
</evidence>
<dbReference type="Pfam" id="PF00155">
    <property type="entry name" value="Aminotran_1_2"/>
    <property type="match status" value="1"/>
</dbReference>
<dbReference type="PANTHER" id="PTHR45744">
    <property type="entry name" value="TYROSINE AMINOTRANSFERASE"/>
    <property type="match status" value="1"/>
</dbReference>
<dbReference type="InterPro" id="IPR015421">
    <property type="entry name" value="PyrdxlP-dep_Trfase_major"/>
</dbReference>
<dbReference type="PANTHER" id="PTHR45744:SF11">
    <property type="entry name" value="TYROSINE AMINOTRANSFERASE"/>
    <property type="match status" value="1"/>
</dbReference>
<evidence type="ECO:0000256" key="1">
    <source>
        <dbReference type="ARBA" id="ARBA00001933"/>
    </source>
</evidence>
<keyword evidence="7" id="KW-1185">Reference proteome</keyword>
<keyword evidence="6" id="KW-0808">Transferase</keyword>
<dbReference type="Gene3D" id="3.40.640.10">
    <property type="entry name" value="Type I PLP-dependent aspartate aminotransferase-like (Major domain)"/>
    <property type="match status" value="2"/>
</dbReference>
<keyword evidence="4" id="KW-0472">Membrane</keyword>
<dbReference type="OrthoDB" id="7042322at2759"/>
<dbReference type="GO" id="GO:0030170">
    <property type="term" value="F:pyridoxal phosphate binding"/>
    <property type="evidence" value="ECO:0007669"/>
    <property type="project" value="InterPro"/>
</dbReference>
<dbReference type="NCBIfam" id="TIGR01265">
    <property type="entry name" value="tyr_nico_aTase"/>
    <property type="match status" value="2"/>
</dbReference>
<dbReference type="Gene3D" id="3.90.1150.10">
    <property type="entry name" value="Aspartate Aminotransferase, domain 1"/>
    <property type="match status" value="2"/>
</dbReference>
<evidence type="ECO:0000313" key="7">
    <source>
        <dbReference type="Proteomes" id="UP000634136"/>
    </source>
</evidence>
<dbReference type="InterPro" id="IPR004839">
    <property type="entry name" value="Aminotransferase_I/II_large"/>
</dbReference>
<name>A0A834SNK2_9FABA</name>
<evidence type="ECO:0000256" key="2">
    <source>
        <dbReference type="ARBA" id="ARBA00007441"/>
    </source>
</evidence>
<keyword evidence="6" id="KW-0032">Aminotransferase</keyword>
<evidence type="ECO:0000313" key="6">
    <source>
        <dbReference type="EMBL" id="KAF7805963.1"/>
    </source>
</evidence>
<evidence type="ECO:0000256" key="4">
    <source>
        <dbReference type="SAM" id="Phobius"/>
    </source>
</evidence>
<dbReference type="EMBL" id="JAAIUW010000012">
    <property type="protein sequence ID" value="KAF7805963.1"/>
    <property type="molecule type" value="Genomic_DNA"/>
</dbReference>
<comment type="similarity">
    <text evidence="2">Belongs to the class-I pyridoxal-phosphate-dependent aminotransferase family.</text>
</comment>
<dbReference type="GO" id="GO:0006572">
    <property type="term" value="P:L-tyrosine catabolic process"/>
    <property type="evidence" value="ECO:0007669"/>
    <property type="project" value="TreeGrafter"/>
</dbReference>
<dbReference type="CDD" id="cd00609">
    <property type="entry name" value="AAT_like"/>
    <property type="match status" value="2"/>
</dbReference>
<keyword evidence="4" id="KW-1133">Transmembrane helix</keyword>
<evidence type="ECO:0000256" key="3">
    <source>
        <dbReference type="ARBA" id="ARBA00022898"/>
    </source>
</evidence>
<protein>
    <submittedName>
        <fullName evidence="6">Tyrosine aminotransferase-like</fullName>
    </submittedName>
</protein>
<sequence>MENEVSTWRFKGNEKLNEASCISIRGILSTVRQSLNNEDSRPIVPLGHGDPTASPCFRTTTAALDAMVDAVRSGNYNNYCPSPLGHFPARRAIAEYLARDLPYKLSPENVFITFGSKQAAEYIIAVLARPNANILVPRPGYPGYASQAVSHNFEEVDLQAVESLADHNTVAMVIINPGNPCGNVYTRHHLFKVAETARKLGIMVIADEVYGHITFGEKAFVPMGAFASIVPVITLGSMSKRWLVPGWRLGWLITNDPNGILAKTGVVESIESYTKVTCEPATLNQGAIPEIIEKTDEKFFSKIVKILRDTAELCYDKIKEIPCLICPYKPEGSMFMMVKLNVTLLEGIQDDIEFCIKLAKEESVVVLPGHGDPSAFPCFRTTTVAQEAIVHAATSGNYNSYCPSPQGHFPARRAVAEYLSRDLPYKLSPENVYITVGCKQAIECIIAVLASPKANILLPRPGFPAYTSNAALHHFEVRHFDLLPEKGWEVDLQALESLSDHNTVAMLIINPGNPCGNVYTHHHLFKVAETARKLGIMVIADEVYAHLNFGDKPFVPMATFASLAPVITLGSISKRWIVPGWRLGWLVTNDPNGILAKAGGAIPEMIEKTEEEFFSKTIKILREAADIFYDRIKDIPCFICPYKAEGSMFLMDLIITLSSLTSSFVVGMALGLKNCLRITFAVELSALEDGLERIRVFCKRHVKKG</sequence>
<proteinExistence type="inferred from homology"/>
<comment type="cofactor">
    <cofactor evidence="1">
        <name>pyridoxal 5'-phosphate</name>
        <dbReference type="ChEBI" id="CHEBI:597326"/>
    </cofactor>
</comment>
<dbReference type="InterPro" id="IPR005958">
    <property type="entry name" value="TyrNic_aminoTrfase"/>
</dbReference>
<keyword evidence="3" id="KW-0663">Pyridoxal phosphate</keyword>
<feature type="transmembrane region" description="Helical" evidence="4">
    <location>
        <begin position="648"/>
        <end position="670"/>
    </location>
</feature>
<reference evidence="6" key="1">
    <citation type="submission" date="2020-09" db="EMBL/GenBank/DDBJ databases">
        <title>Genome-Enabled Discovery of Anthraquinone Biosynthesis in Senna tora.</title>
        <authorList>
            <person name="Kang S.-H."/>
            <person name="Pandey R.P."/>
            <person name="Lee C.-M."/>
            <person name="Sim J.-S."/>
            <person name="Jeong J.-T."/>
            <person name="Choi B.-S."/>
            <person name="Jung M."/>
            <person name="Ginzburg D."/>
            <person name="Zhao K."/>
            <person name="Won S.Y."/>
            <person name="Oh T.-J."/>
            <person name="Yu Y."/>
            <person name="Kim N.-H."/>
            <person name="Lee O.R."/>
            <person name="Lee T.-H."/>
            <person name="Bashyal P."/>
            <person name="Kim T.-S."/>
            <person name="Lee W.-H."/>
            <person name="Kawkins C."/>
            <person name="Kim C.-K."/>
            <person name="Kim J.S."/>
            <person name="Ahn B.O."/>
            <person name="Rhee S.Y."/>
            <person name="Sohng J.K."/>
        </authorList>
    </citation>
    <scope>NUCLEOTIDE SEQUENCE</scope>
    <source>
        <tissue evidence="6">Leaf</tissue>
    </source>
</reference>
<dbReference type="SUPFAM" id="SSF53383">
    <property type="entry name" value="PLP-dependent transferases"/>
    <property type="match status" value="2"/>
</dbReference>
<organism evidence="6 7">
    <name type="scientific">Senna tora</name>
    <dbReference type="NCBI Taxonomy" id="362788"/>
    <lineage>
        <taxon>Eukaryota</taxon>
        <taxon>Viridiplantae</taxon>
        <taxon>Streptophyta</taxon>
        <taxon>Embryophyta</taxon>
        <taxon>Tracheophyta</taxon>
        <taxon>Spermatophyta</taxon>
        <taxon>Magnoliopsida</taxon>
        <taxon>eudicotyledons</taxon>
        <taxon>Gunneridae</taxon>
        <taxon>Pentapetalae</taxon>
        <taxon>rosids</taxon>
        <taxon>fabids</taxon>
        <taxon>Fabales</taxon>
        <taxon>Fabaceae</taxon>
        <taxon>Caesalpinioideae</taxon>
        <taxon>Cassia clade</taxon>
        <taxon>Senna</taxon>
    </lineage>
</organism>
<dbReference type="InterPro" id="IPR004838">
    <property type="entry name" value="NHTrfase_class1_PyrdxlP-BS"/>
</dbReference>
<keyword evidence="4" id="KW-0812">Transmembrane</keyword>
<dbReference type="Proteomes" id="UP000634136">
    <property type="component" value="Unassembled WGS sequence"/>
</dbReference>
<feature type="domain" description="Aminotransferase class I/classII large" evidence="5">
    <location>
        <begin position="381"/>
        <end position="601"/>
    </location>
</feature>
<dbReference type="AlphaFoldDB" id="A0A834SNK2"/>
<dbReference type="GO" id="GO:0004838">
    <property type="term" value="F:L-tyrosine-2-oxoglutarate transaminase activity"/>
    <property type="evidence" value="ECO:0007669"/>
    <property type="project" value="TreeGrafter"/>
</dbReference>